<dbReference type="PROSITE" id="PS51257">
    <property type="entry name" value="PROKAR_LIPOPROTEIN"/>
    <property type="match status" value="1"/>
</dbReference>
<dbReference type="InterPro" id="IPR050469">
    <property type="entry name" value="Diguanylate_Cyclase"/>
</dbReference>
<feature type="domain" description="GGDEF" evidence="11">
    <location>
        <begin position="358"/>
        <end position="490"/>
    </location>
</feature>
<evidence type="ECO:0000256" key="2">
    <source>
        <dbReference type="ARBA" id="ARBA00004533"/>
    </source>
</evidence>
<comment type="subcellular location">
    <subcellularLocation>
        <location evidence="2">Cell inner membrane</location>
    </subcellularLocation>
    <subcellularLocation>
        <location evidence="3">Cell membrane</location>
        <topology evidence="3">Multi-pass membrane protein</topology>
    </subcellularLocation>
</comment>
<comment type="catalytic activity">
    <reaction evidence="9">
        <text>2 GTP = 3',3'-c-di-GMP + 2 diphosphate</text>
        <dbReference type="Rhea" id="RHEA:24898"/>
        <dbReference type="ChEBI" id="CHEBI:33019"/>
        <dbReference type="ChEBI" id="CHEBI:37565"/>
        <dbReference type="ChEBI" id="CHEBI:58805"/>
        <dbReference type="EC" id="2.7.7.65"/>
    </reaction>
</comment>
<feature type="transmembrane region" description="Helical" evidence="10">
    <location>
        <begin position="295"/>
        <end position="313"/>
    </location>
</feature>
<sequence>MLLRSALYSQRSLVLTLIALLGCGFLATSLLSYYASRASIRDSIVNTELPLTSDTVYSEIQKDLVRPILISSMMARDTFMRDWVVAGERDPEQMTRYLNEVMTHYNAYTAFFVSNSSLTYYHAKGVLKKVSADEPRDIWYFRVRDMTEPYEINVDPDLANHDSLTFFINYKVYDYKDQFIGTAGVGLTVDAVIKLIDKYQQRYQRSVYFVDTVGRIVLTGAESGPQGARVGQSLSELDSMKDLLSKLPKPHSGSYEYSAQGQGHFLNVRFIPELNWYLFVDKREDSALSEIRQSLYLNLLICLVVTLAVLALLNRVVNRYQRKLEAYATLDSLTDLPNRRGFDLLAIQAMHEAQREPKPLTALLLDLDHFKRLNDTYGHLAGDLVLTGFARDLESCLRQSDIVCRWGGEEFIVLLKDTDSSKGLMIAEKIRRQIEQQRYTYEGQSLQVTVSIGLTTLQADDTLHNLLSRADQAMYRAKQSGRNRTCVETPHFIYEQT</sequence>
<dbReference type="EMBL" id="CABVHQ010000016">
    <property type="protein sequence ID" value="VVN93425.1"/>
    <property type="molecule type" value="Genomic_DNA"/>
</dbReference>
<feature type="transmembrane region" description="Helical" evidence="10">
    <location>
        <begin position="12"/>
        <end position="35"/>
    </location>
</feature>
<dbReference type="GO" id="GO:0043709">
    <property type="term" value="P:cell adhesion involved in single-species biofilm formation"/>
    <property type="evidence" value="ECO:0007669"/>
    <property type="project" value="TreeGrafter"/>
</dbReference>
<dbReference type="InterPro" id="IPR000160">
    <property type="entry name" value="GGDEF_dom"/>
</dbReference>
<evidence type="ECO:0000256" key="6">
    <source>
        <dbReference type="ARBA" id="ARBA00022692"/>
    </source>
</evidence>
<dbReference type="CDD" id="cd01949">
    <property type="entry name" value="GGDEF"/>
    <property type="match status" value="1"/>
</dbReference>
<dbReference type="PANTHER" id="PTHR45138:SF9">
    <property type="entry name" value="DIGUANYLATE CYCLASE DGCM-RELATED"/>
    <property type="match status" value="1"/>
</dbReference>
<evidence type="ECO:0000256" key="10">
    <source>
        <dbReference type="SAM" id="Phobius"/>
    </source>
</evidence>
<dbReference type="SMART" id="SM00267">
    <property type="entry name" value="GGDEF"/>
    <property type="match status" value="1"/>
</dbReference>
<keyword evidence="5" id="KW-1003">Cell membrane</keyword>
<dbReference type="OrthoDB" id="5496380at2"/>
<dbReference type="InterPro" id="IPR029787">
    <property type="entry name" value="Nucleotide_cyclase"/>
</dbReference>
<keyword evidence="6 10" id="KW-0812">Transmembrane</keyword>
<organism evidence="12 13">
    <name type="scientific">Pseudomonas fluorescens</name>
    <dbReference type="NCBI Taxonomy" id="294"/>
    <lineage>
        <taxon>Bacteria</taxon>
        <taxon>Pseudomonadati</taxon>
        <taxon>Pseudomonadota</taxon>
        <taxon>Gammaproteobacteria</taxon>
        <taxon>Pseudomonadales</taxon>
        <taxon>Pseudomonadaceae</taxon>
        <taxon>Pseudomonas</taxon>
    </lineage>
</organism>
<dbReference type="Gene3D" id="3.30.70.270">
    <property type="match status" value="1"/>
</dbReference>
<evidence type="ECO:0000256" key="8">
    <source>
        <dbReference type="ARBA" id="ARBA00023136"/>
    </source>
</evidence>
<evidence type="ECO:0000256" key="1">
    <source>
        <dbReference type="ARBA" id="ARBA00001946"/>
    </source>
</evidence>
<dbReference type="PANTHER" id="PTHR45138">
    <property type="entry name" value="REGULATORY COMPONENTS OF SENSORY TRANSDUCTION SYSTEM"/>
    <property type="match status" value="1"/>
</dbReference>
<dbReference type="SUPFAM" id="SSF55073">
    <property type="entry name" value="Nucleotide cyclase"/>
    <property type="match status" value="1"/>
</dbReference>
<evidence type="ECO:0000256" key="7">
    <source>
        <dbReference type="ARBA" id="ARBA00022989"/>
    </source>
</evidence>
<dbReference type="GO" id="GO:1902201">
    <property type="term" value="P:negative regulation of bacterial-type flagellum-dependent cell motility"/>
    <property type="evidence" value="ECO:0007669"/>
    <property type="project" value="TreeGrafter"/>
</dbReference>
<dbReference type="EC" id="2.7.7.65" evidence="4"/>
<dbReference type="InterPro" id="IPR043128">
    <property type="entry name" value="Rev_trsase/Diguanyl_cyclase"/>
</dbReference>
<keyword evidence="7 10" id="KW-1133">Transmembrane helix</keyword>
<gene>
    <name evidence="12" type="ORF">PS691_02050</name>
</gene>
<dbReference type="CDD" id="cd18773">
    <property type="entry name" value="PDC1_HK_sensor"/>
    <property type="match status" value="1"/>
</dbReference>
<reference evidence="12 13" key="1">
    <citation type="submission" date="2019-09" db="EMBL/GenBank/DDBJ databases">
        <authorList>
            <person name="Chandra G."/>
            <person name="Truman W A."/>
        </authorList>
    </citation>
    <scope>NUCLEOTIDE SEQUENCE [LARGE SCALE GENOMIC DNA]</scope>
    <source>
        <strain evidence="12">PS691</strain>
    </source>
</reference>
<evidence type="ECO:0000313" key="13">
    <source>
        <dbReference type="Proteomes" id="UP000337909"/>
    </source>
</evidence>
<dbReference type="GO" id="GO:0052621">
    <property type="term" value="F:diguanylate cyclase activity"/>
    <property type="evidence" value="ECO:0007669"/>
    <property type="project" value="UniProtKB-EC"/>
</dbReference>
<name>A0A5E7BP31_PSEFL</name>
<dbReference type="InterPro" id="IPR033479">
    <property type="entry name" value="dCache_1"/>
</dbReference>
<dbReference type="NCBIfam" id="TIGR00254">
    <property type="entry name" value="GGDEF"/>
    <property type="match status" value="1"/>
</dbReference>
<comment type="cofactor">
    <cofactor evidence="1">
        <name>Mg(2+)</name>
        <dbReference type="ChEBI" id="CHEBI:18420"/>
    </cofactor>
</comment>
<evidence type="ECO:0000256" key="3">
    <source>
        <dbReference type="ARBA" id="ARBA00004651"/>
    </source>
</evidence>
<dbReference type="Gene3D" id="3.30.450.20">
    <property type="entry name" value="PAS domain"/>
    <property type="match status" value="1"/>
</dbReference>
<dbReference type="Proteomes" id="UP000337909">
    <property type="component" value="Unassembled WGS sequence"/>
</dbReference>
<dbReference type="Pfam" id="PF00990">
    <property type="entry name" value="GGDEF"/>
    <property type="match status" value="1"/>
</dbReference>
<evidence type="ECO:0000259" key="11">
    <source>
        <dbReference type="PROSITE" id="PS50887"/>
    </source>
</evidence>
<evidence type="ECO:0000256" key="4">
    <source>
        <dbReference type="ARBA" id="ARBA00012528"/>
    </source>
</evidence>
<accession>A0A5E7BP31</accession>
<proteinExistence type="predicted"/>
<protein>
    <recommendedName>
        <fullName evidence="4">diguanylate cyclase</fullName>
        <ecNumber evidence="4">2.7.7.65</ecNumber>
    </recommendedName>
</protein>
<evidence type="ECO:0000256" key="9">
    <source>
        <dbReference type="ARBA" id="ARBA00034247"/>
    </source>
</evidence>
<dbReference type="GO" id="GO:0005886">
    <property type="term" value="C:plasma membrane"/>
    <property type="evidence" value="ECO:0007669"/>
    <property type="project" value="UniProtKB-SubCell"/>
</dbReference>
<dbReference type="RefSeq" id="WP_150642068.1">
    <property type="nucleotide sequence ID" value="NZ_CABVHQ010000016.1"/>
</dbReference>
<keyword evidence="8 10" id="KW-0472">Membrane</keyword>
<evidence type="ECO:0000313" key="12">
    <source>
        <dbReference type="EMBL" id="VVN93425.1"/>
    </source>
</evidence>
<dbReference type="AlphaFoldDB" id="A0A5E7BP31"/>
<dbReference type="Pfam" id="PF02743">
    <property type="entry name" value="dCache_1"/>
    <property type="match status" value="1"/>
</dbReference>
<evidence type="ECO:0000256" key="5">
    <source>
        <dbReference type="ARBA" id="ARBA00022475"/>
    </source>
</evidence>
<dbReference type="PROSITE" id="PS50887">
    <property type="entry name" value="GGDEF"/>
    <property type="match status" value="1"/>
</dbReference>
<dbReference type="FunFam" id="3.30.70.270:FF:000001">
    <property type="entry name" value="Diguanylate cyclase domain protein"/>
    <property type="match status" value="1"/>
</dbReference>